<dbReference type="SUPFAM" id="SSF53383">
    <property type="entry name" value="PLP-dependent transferases"/>
    <property type="match status" value="1"/>
</dbReference>
<dbReference type="PANTHER" id="PTHR43586">
    <property type="entry name" value="CYSTEINE DESULFURASE"/>
    <property type="match status" value="1"/>
</dbReference>
<comment type="cofactor">
    <cofactor evidence="1">
        <name>pyridoxal 5'-phosphate</name>
        <dbReference type="ChEBI" id="CHEBI:597326"/>
    </cofactor>
</comment>
<reference evidence="4" key="1">
    <citation type="submission" date="2024-03" db="EMBL/GenBank/DDBJ databases">
        <title>Complete genome sequence of Mycoplasma felifaucium Z921 isolated from the trachea of a cheetah.</title>
        <authorList>
            <person name="Spergser J."/>
        </authorList>
    </citation>
    <scope>NUCLEOTIDE SEQUENCE [LARGE SCALE GENOMIC DNA]</scope>
    <source>
        <strain evidence="4">Z921</strain>
    </source>
</reference>
<keyword evidence="4" id="KW-0032">Aminotransferase</keyword>
<accession>A0ABZ2RSU3</accession>
<evidence type="ECO:0000256" key="1">
    <source>
        <dbReference type="ARBA" id="ARBA00001933"/>
    </source>
</evidence>
<gene>
    <name evidence="4" type="ORF">WG617_00760</name>
</gene>
<dbReference type="GO" id="GO:0008483">
    <property type="term" value="F:transaminase activity"/>
    <property type="evidence" value="ECO:0007669"/>
    <property type="project" value="UniProtKB-KW"/>
</dbReference>
<keyword evidence="2" id="KW-0663">Pyridoxal phosphate</keyword>
<protein>
    <submittedName>
        <fullName evidence="4">Aminotransferase class V-fold PLP-dependent enzyme</fullName>
    </submittedName>
</protein>
<dbReference type="InterPro" id="IPR000192">
    <property type="entry name" value="Aminotrans_V_dom"/>
</dbReference>
<dbReference type="EMBL" id="CP148067">
    <property type="protein sequence ID" value="WXL29171.1"/>
    <property type="molecule type" value="Genomic_DNA"/>
</dbReference>
<keyword evidence="4" id="KW-0808">Transferase</keyword>
<proteinExistence type="predicted"/>
<dbReference type="Proteomes" id="UP001477443">
    <property type="component" value="Chromosome"/>
</dbReference>
<evidence type="ECO:0000256" key="2">
    <source>
        <dbReference type="ARBA" id="ARBA00022898"/>
    </source>
</evidence>
<evidence type="ECO:0000259" key="3">
    <source>
        <dbReference type="Pfam" id="PF00266"/>
    </source>
</evidence>
<dbReference type="InterPro" id="IPR015421">
    <property type="entry name" value="PyrdxlP-dep_Trfase_major"/>
</dbReference>
<dbReference type="RefSeq" id="WP_338822781.1">
    <property type="nucleotide sequence ID" value="NZ_CP148067.1"/>
</dbReference>
<dbReference type="InterPro" id="IPR015422">
    <property type="entry name" value="PyrdxlP-dep_Trfase_small"/>
</dbReference>
<name>A0ABZ2RSU3_9BACT</name>
<dbReference type="Gene3D" id="3.90.1150.10">
    <property type="entry name" value="Aspartate Aminotransferase, domain 1"/>
    <property type="match status" value="1"/>
</dbReference>
<sequence>MKNIREDFNILKNITYLDSAALVLKPNVAIEASNDFYLNKSISTRTSDSPLGVKISTVVDEVRSKIALLVDAKPSEVIYTSGTTDSLNRIASMLKGFLNPGDEILLSPYNHSSNFAPWVEIANETGAKVVVDEDLIDTINEKTKIVAYAQINNNFNIKFDVEKLYETAKKHNAILINDAAQAISFEKVSLKKCDVIAFSANKMYGPTGLGSLIIKEELLNKLTPSIFGGGAIANIDNNSNVILQCGIKMFEPGTLNLAGIYMFNASLDYIAKNINYIEVQKYLSNLSEYAYKKLSEVENITIYSNPTDHIIMFNIGQYNSQDIAHYLGQNDVYVRSGIFCAQYLKNIKLNSSYVRVSLAPYNNESDIDKLVDLLKKGGSFLVF</sequence>
<feature type="domain" description="Aminotransferase class V" evidence="3">
    <location>
        <begin position="15"/>
        <end position="370"/>
    </location>
</feature>
<dbReference type="PANTHER" id="PTHR43586:SF8">
    <property type="entry name" value="CYSTEINE DESULFURASE 1, CHLOROPLASTIC"/>
    <property type="match status" value="1"/>
</dbReference>
<evidence type="ECO:0000313" key="5">
    <source>
        <dbReference type="Proteomes" id="UP001477443"/>
    </source>
</evidence>
<dbReference type="Gene3D" id="3.40.640.10">
    <property type="entry name" value="Type I PLP-dependent aspartate aminotransferase-like (Major domain)"/>
    <property type="match status" value="1"/>
</dbReference>
<organism evidence="4 5">
    <name type="scientific">Mycoplasmopsis felifaucium</name>
    <dbReference type="NCBI Taxonomy" id="35768"/>
    <lineage>
        <taxon>Bacteria</taxon>
        <taxon>Bacillati</taxon>
        <taxon>Mycoplasmatota</taxon>
        <taxon>Mycoplasmoidales</taxon>
        <taxon>Metamycoplasmataceae</taxon>
        <taxon>Mycoplasmopsis</taxon>
    </lineage>
</organism>
<keyword evidence="5" id="KW-1185">Reference proteome</keyword>
<evidence type="ECO:0000313" key="4">
    <source>
        <dbReference type="EMBL" id="WXL29171.1"/>
    </source>
</evidence>
<dbReference type="Pfam" id="PF00266">
    <property type="entry name" value="Aminotran_5"/>
    <property type="match status" value="1"/>
</dbReference>
<dbReference type="InterPro" id="IPR015424">
    <property type="entry name" value="PyrdxlP-dep_Trfase"/>
</dbReference>